<feature type="domain" description="ABC transmembrane type-1" evidence="7">
    <location>
        <begin position="83"/>
        <end position="294"/>
    </location>
</feature>
<evidence type="ECO:0000313" key="9">
    <source>
        <dbReference type="Proteomes" id="UP000037405"/>
    </source>
</evidence>
<dbReference type="RefSeq" id="WP_053429213.1">
    <property type="nucleotide sequence ID" value="NZ_LGUE01000005.1"/>
</dbReference>
<dbReference type="OrthoDB" id="2351941at2"/>
<comment type="subcellular location">
    <subcellularLocation>
        <location evidence="6">Cell membrane</location>
        <topology evidence="6">Multi-pass membrane protein</topology>
    </subcellularLocation>
    <subcellularLocation>
        <location evidence="1">Membrane</location>
        <topology evidence="1">Multi-pass membrane protein</topology>
    </subcellularLocation>
</comment>
<evidence type="ECO:0000256" key="6">
    <source>
        <dbReference type="RuleBase" id="RU363032"/>
    </source>
</evidence>
<feature type="transmembrane region" description="Helical" evidence="6">
    <location>
        <begin position="12"/>
        <end position="31"/>
    </location>
</feature>
<gene>
    <name evidence="8" type="ORF">AF331_16760</name>
</gene>
<comment type="similarity">
    <text evidence="6">Belongs to the binding-protein-dependent transport system permease family.</text>
</comment>
<dbReference type="GO" id="GO:0005886">
    <property type="term" value="C:plasma membrane"/>
    <property type="evidence" value="ECO:0007669"/>
    <property type="project" value="UniProtKB-SubCell"/>
</dbReference>
<dbReference type="InterPro" id="IPR000515">
    <property type="entry name" value="MetI-like"/>
</dbReference>
<dbReference type="PROSITE" id="PS50928">
    <property type="entry name" value="ABC_TM1"/>
    <property type="match status" value="1"/>
</dbReference>
<name>A0A0M0G1V8_9BACI</name>
<dbReference type="CDD" id="cd06261">
    <property type="entry name" value="TM_PBP2"/>
    <property type="match status" value="1"/>
</dbReference>
<keyword evidence="3 6" id="KW-0812">Transmembrane</keyword>
<organism evidence="8 9">
    <name type="scientific">Rossellomorea marisflavi</name>
    <dbReference type="NCBI Taxonomy" id="189381"/>
    <lineage>
        <taxon>Bacteria</taxon>
        <taxon>Bacillati</taxon>
        <taxon>Bacillota</taxon>
        <taxon>Bacilli</taxon>
        <taxon>Bacillales</taxon>
        <taxon>Bacillaceae</taxon>
        <taxon>Rossellomorea</taxon>
    </lineage>
</organism>
<dbReference type="InterPro" id="IPR035906">
    <property type="entry name" value="MetI-like_sf"/>
</dbReference>
<feature type="transmembrane region" description="Helical" evidence="6">
    <location>
        <begin position="224"/>
        <end position="247"/>
    </location>
</feature>
<dbReference type="GO" id="GO:0055085">
    <property type="term" value="P:transmembrane transport"/>
    <property type="evidence" value="ECO:0007669"/>
    <property type="project" value="InterPro"/>
</dbReference>
<evidence type="ECO:0000259" key="7">
    <source>
        <dbReference type="PROSITE" id="PS50928"/>
    </source>
</evidence>
<dbReference type="Gene3D" id="1.10.3720.10">
    <property type="entry name" value="MetI-like"/>
    <property type="match status" value="1"/>
</dbReference>
<reference evidence="9" key="1">
    <citation type="submission" date="2015-07" db="EMBL/GenBank/DDBJ databases">
        <title>Fjat-14235 jcm11544.</title>
        <authorList>
            <person name="Liu B."/>
            <person name="Wang J."/>
            <person name="Zhu Y."/>
            <person name="Liu G."/>
            <person name="Chen Q."/>
            <person name="Chen Z."/>
            <person name="Lan J."/>
            <person name="Che J."/>
            <person name="Ge C."/>
            <person name="Shi H."/>
            <person name="Pan Z."/>
            <person name="Liu X."/>
        </authorList>
    </citation>
    <scope>NUCLEOTIDE SEQUENCE [LARGE SCALE GENOMIC DNA]</scope>
    <source>
        <strain evidence="9">JCM 11544</strain>
    </source>
</reference>
<keyword evidence="4 6" id="KW-1133">Transmembrane helix</keyword>
<accession>A0A0M0G1V8</accession>
<protein>
    <submittedName>
        <fullName evidence="8">Peptide ABC transporter permease</fullName>
    </submittedName>
</protein>
<dbReference type="PANTHER" id="PTHR43839:SF3">
    <property type="entry name" value="OLIGOPEPTIDE ABC TRANSPORTER, PERMEASE PROTEIN"/>
    <property type="match status" value="1"/>
</dbReference>
<evidence type="ECO:0000256" key="4">
    <source>
        <dbReference type="ARBA" id="ARBA00022989"/>
    </source>
</evidence>
<feature type="transmembrane region" description="Helical" evidence="6">
    <location>
        <begin position="267"/>
        <end position="290"/>
    </location>
</feature>
<evidence type="ECO:0000256" key="3">
    <source>
        <dbReference type="ARBA" id="ARBA00022692"/>
    </source>
</evidence>
<evidence type="ECO:0000256" key="2">
    <source>
        <dbReference type="ARBA" id="ARBA00022448"/>
    </source>
</evidence>
<dbReference type="SUPFAM" id="SSF161098">
    <property type="entry name" value="MetI-like"/>
    <property type="match status" value="1"/>
</dbReference>
<keyword evidence="2 6" id="KW-0813">Transport</keyword>
<dbReference type="Pfam" id="PF00528">
    <property type="entry name" value="BPD_transp_1"/>
    <property type="match status" value="1"/>
</dbReference>
<sequence>MTRSLWKDPFFLTGFLYLAVLILASFSYYLIWDNEIRSLYFITKEDGSMAGAPLPPMWSYPFGTDALGLDMLGKILIGAKYTILAAIVIAALRVAISLPIGFIIAIYLKPFKRSINGVIDSFHYIPLAILAYYFLHPILWMPFEGFSTSLYERLAIEVLILTLLIVPILSSLLGNEIAKIHREEFILSATVLGAGKFRIMVKHILPLMKDKLVLIFGQQIQQTLILFIHLGLLTLFLGGTFVDYSIVPDPPSSVTLEWSGLIGDSFRFLYTAPWIPLTPILFFASVILAVSLMMEGYVRATSGYSYYKKRFKDRYESAKLKETSLHKSDFKRMDV</sequence>
<feature type="transmembrane region" description="Helical" evidence="6">
    <location>
        <begin position="81"/>
        <end position="108"/>
    </location>
</feature>
<keyword evidence="5 6" id="KW-0472">Membrane</keyword>
<keyword evidence="9" id="KW-1185">Reference proteome</keyword>
<dbReference type="PANTHER" id="PTHR43839">
    <property type="entry name" value="OPPC IN A BINDING PROTEIN-DEPENDENT TRANSPORT SYSTEM"/>
    <property type="match status" value="1"/>
</dbReference>
<evidence type="ECO:0000256" key="5">
    <source>
        <dbReference type="ARBA" id="ARBA00023136"/>
    </source>
</evidence>
<dbReference type="Proteomes" id="UP000037405">
    <property type="component" value="Unassembled WGS sequence"/>
</dbReference>
<evidence type="ECO:0000256" key="1">
    <source>
        <dbReference type="ARBA" id="ARBA00004141"/>
    </source>
</evidence>
<dbReference type="EMBL" id="LGUE01000005">
    <property type="protein sequence ID" value="KON83810.1"/>
    <property type="molecule type" value="Genomic_DNA"/>
</dbReference>
<feature type="transmembrane region" description="Helical" evidence="6">
    <location>
        <begin position="115"/>
        <end position="134"/>
    </location>
</feature>
<dbReference type="PATRIC" id="fig|189381.12.peg.4346"/>
<evidence type="ECO:0000313" key="8">
    <source>
        <dbReference type="EMBL" id="KON83810.1"/>
    </source>
</evidence>
<feature type="transmembrane region" description="Helical" evidence="6">
    <location>
        <begin position="154"/>
        <end position="173"/>
    </location>
</feature>
<proteinExistence type="inferred from homology"/>
<comment type="caution">
    <text evidence="8">The sequence shown here is derived from an EMBL/GenBank/DDBJ whole genome shotgun (WGS) entry which is preliminary data.</text>
</comment>
<dbReference type="AlphaFoldDB" id="A0A0M0G1V8"/>